<name>A0A0D7AJI5_9AGAR</name>
<evidence type="ECO:0008006" key="3">
    <source>
        <dbReference type="Google" id="ProtNLM"/>
    </source>
</evidence>
<dbReference type="SUPFAM" id="SSF52047">
    <property type="entry name" value="RNI-like"/>
    <property type="match status" value="1"/>
</dbReference>
<evidence type="ECO:0000313" key="2">
    <source>
        <dbReference type="Proteomes" id="UP000054144"/>
    </source>
</evidence>
<reference evidence="1 2" key="1">
    <citation type="journal article" date="2015" name="Fungal Genet. Biol.">
        <title>Evolution of novel wood decay mechanisms in Agaricales revealed by the genome sequences of Fistulina hepatica and Cylindrobasidium torrendii.</title>
        <authorList>
            <person name="Floudas D."/>
            <person name="Held B.W."/>
            <person name="Riley R."/>
            <person name="Nagy L.G."/>
            <person name="Koehler G."/>
            <person name="Ransdell A.S."/>
            <person name="Younus H."/>
            <person name="Chow J."/>
            <person name="Chiniquy J."/>
            <person name="Lipzen A."/>
            <person name="Tritt A."/>
            <person name="Sun H."/>
            <person name="Haridas S."/>
            <person name="LaButti K."/>
            <person name="Ohm R.A."/>
            <person name="Kues U."/>
            <person name="Blanchette R.A."/>
            <person name="Grigoriev I.V."/>
            <person name="Minto R.E."/>
            <person name="Hibbett D.S."/>
        </authorList>
    </citation>
    <scope>NUCLEOTIDE SEQUENCE [LARGE SCALE GENOMIC DNA]</scope>
    <source>
        <strain evidence="1 2">ATCC 64428</strain>
    </source>
</reference>
<dbReference type="InterPro" id="IPR032675">
    <property type="entry name" value="LRR_dom_sf"/>
</dbReference>
<organism evidence="1 2">
    <name type="scientific">Fistulina hepatica ATCC 64428</name>
    <dbReference type="NCBI Taxonomy" id="1128425"/>
    <lineage>
        <taxon>Eukaryota</taxon>
        <taxon>Fungi</taxon>
        <taxon>Dikarya</taxon>
        <taxon>Basidiomycota</taxon>
        <taxon>Agaricomycotina</taxon>
        <taxon>Agaricomycetes</taxon>
        <taxon>Agaricomycetidae</taxon>
        <taxon>Agaricales</taxon>
        <taxon>Fistulinaceae</taxon>
        <taxon>Fistulina</taxon>
    </lineage>
</organism>
<dbReference type="OrthoDB" id="3256525at2759"/>
<dbReference type="Gene3D" id="3.80.10.10">
    <property type="entry name" value="Ribonuclease Inhibitor"/>
    <property type="match status" value="1"/>
</dbReference>
<sequence>MSAYNLPTELWIEVFRWAVVPPTDCDPYAIEYAPFQGPDGADQSAQRVKSALVLVCRLWRALTVELLYRDVVISPQAAPALRHVLEDTNAVESEHGYGKWVRRMVLPYSTTVTETNRPLNSNEILKHCPQLQILVRPRYPTTSYLCFEFEAGAVPELASLKRLDWWHHVDAERSGGINSLTDVLLHAPNLEYLLIGGVVGMSHTGYVPGGLCLPQLHTLRLNVINALLAHQIVSRWTLPALTHLVLDAPLVGHSLETFWERFGPQLRSVEFGRNVRFLQSDLITPCLRACTGMSQFNYHVFFAAPPQERVRHDTVDTLSLHAAANMMFSDAETVWRHLDAHVSFVTDQEVFPELRHIVLFGPWKGILSNVGFKPMWEKFSARGCPVEFSGVQIIP</sequence>
<dbReference type="AlphaFoldDB" id="A0A0D7AJI5"/>
<evidence type="ECO:0000313" key="1">
    <source>
        <dbReference type="EMBL" id="KIY52025.1"/>
    </source>
</evidence>
<gene>
    <name evidence="1" type="ORF">FISHEDRAFT_36101</name>
</gene>
<accession>A0A0D7AJI5</accession>
<dbReference type="Proteomes" id="UP000054144">
    <property type="component" value="Unassembled WGS sequence"/>
</dbReference>
<protein>
    <recommendedName>
        <fullName evidence="3">F-box domain-containing protein</fullName>
    </recommendedName>
</protein>
<keyword evidence="2" id="KW-1185">Reference proteome</keyword>
<dbReference type="EMBL" id="KN881646">
    <property type="protein sequence ID" value="KIY52025.1"/>
    <property type="molecule type" value="Genomic_DNA"/>
</dbReference>
<proteinExistence type="predicted"/>